<accession>A0A5J5AN43</accession>
<evidence type="ECO:0000313" key="2">
    <source>
        <dbReference type="Proteomes" id="UP000325577"/>
    </source>
</evidence>
<evidence type="ECO:0000313" key="1">
    <source>
        <dbReference type="EMBL" id="KAA8531638.1"/>
    </source>
</evidence>
<reference evidence="1 2" key="1">
    <citation type="submission" date="2019-09" db="EMBL/GenBank/DDBJ databases">
        <title>A chromosome-level genome assembly of the Chinese tupelo Nyssa sinensis.</title>
        <authorList>
            <person name="Yang X."/>
            <person name="Kang M."/>
            <person name="Yang Y."/>
            <person name="Xiong H."/>
            <person name="Wang M."/>
            <person name="Zhang Z."/>
            <person name="Wang Z."/>
            <person name="Wu H."/>
            <person name="Ma T."/>
            <person name="Liu J."/>
            <person name="Xi Z."/>
        </authorList>
    </citation>
    <scope>NUCLEOTIDE SEQUENCE [LARGE SCALE GENOMIC DNA]</scope>
    <source>
        <strain evidence="1">J267</strain>
        <tissue evidence="1">Leaf</tissue>
    </source>
</reference>
<dbReference type="EMBL" id="CM018043">
    <property type="protein sequence ID" value="KAA8531638.1"/>
    <property type="molecule type" value="Genomic_DNA"/>
</dbReference>
<dbReference type="PANTHER" id="PTHR34686:SF1">
    <property type="entry name" value="MATERNAL EFFECT EMBRYO ARREST 59"/>
    <property type="match status" value="1"/>
</dbReference>
<proteinExistence type="predicted"/>
<keyword evidence="2" id="KW-1185">Reference proteome</keyword>
<dbReference type="AlphaFoldDB" id="A0A5J5AN43"/>
<dbReference type="OrthoDB" id="1615585at2759"/>
<dbReference type="Proteomes" id="UP000325577">
    <property type="component" value="Linkage Group LG2"/>
</dbReference>
<organism evidence="1 2">
    <name type="scientific">Nyssa sinensis</name>
    <dbReference type="NCBI Taxonomy" id="561372"/>
    <lineage>
        <taxon>Eukaryota</taxon>
        <taxon>Viridiplantae</taxon>
        <taxon>Streptophyta</taxon>
        <taxon>Embryophyta</taxon>
        <taxon>Tracheophyta</taxon>
        <taxon>Spermatophyta</taxon>
        <taxon>Magnoliopsida</taxon>
        <taxon>eudicotyledons</taxon>
        <taxon>Gunneridae</taxon>
        <taxon>Pentapetalae</taxon>
        <taxon>asterids</taxon>
        <taxon>Cornales</taxon>
        <taxon>Nyssaceae</taxon>
        <taxon>Nyssa</taxon>
    </lineage>
</organism>
<sequence>MFDDNIPVPEFEKFRSLQSQSYVIISDANTMIQDEFVETQYYQQLDSIDTNSWILLINNTIRLEMDS</sequence>
<gene>
    <name evidence="1" type="ORF">F0562_006645</name>
</gene>
<protein>
    <submittedName>
        <fullName evidence="1">Uncharacterized protein</fullName>
    </submittedName>
</protein>
<dbReference type="PANTHER" id="PTHR34686">
    <property type="entry name" value="MATERNAL EFFECT EMBRYO ARREST PROTEIN"/>
    <property type="match status" value="1"/>
</dbReference>
<name>A0A5J5AN43_9ASTE</name>